<comment type="similarity">
    <text evidence="1">Belongs to the AfsR/DnrI/RedD regulatory family.</text>
</comment>
<keyword evidence="8" id="KW-1185">Reference proteome</keyword>
<dbReference type="SMART" id="SM01043">
    <property type="entry name" value="BTAD"/>
    <property type="match status" value="1"/>
</dbReference>
<evidence type="ECO:0000259" key="6">
    <source>
        <dbReference type="PROSITE" id="PS51755"/>
    </source>
</evidence>
<dbReference type="Gene3D" id="1.25.40.10">
    <property type="entry name" value="Tetratricopeptide repeat domain"/>
    <property type="match status" value="1"/>
</dbReference>
<dbReference type="InterPro" id="IPR005158">
    <property type="entry name" value="BTAD"/>
</dbReference>
<feature type="DNA-binding region" description="OmpR/PhoB-type" evidence="5">
    <location>
        <begin position="1"/>
        <end position="95"/>
    </location>
</feature>
<dbReference type="Gene3D" id="1.10.10.10">
    <property type="entry name" value="Winged helix-like DNA-binding domain superfamily/Winged helix DNA-binding domain"/>
    <property type="match status" value="1"/>
</dbReference>
<evidence type="ECO:0000256" key="2">
    <source>
        <dbReference type="ARBA" id="ARBA00023015"/>
    </source>
</evidence>
<dbReference type="PANTHER" id="PTHR35807:SF1">
    <property type="entry name" value="TRANSCRIPTIONAL REGULATOR REDD"/>
    <property type="match status" value="1"/>
</dbReference>
<evidence type="ECO:0000256" key="4">
    <source>
        <dbReference type="ARBA" id="ARBA00023163"/>
    </source>
</evidence>
<dbReference type="EMBL" id="JBHMBW010000111">
    <property type="protein sequence ID" value="MFB9631914.1"/>
    <property type="molecule type" value="Genomic_DNA"/>
</dbReference>
<dbReference type="SMART" id="SM00862">
    <property type="entry name" value="Trans_reg_C"/>
    <property type="match status" value="1"/>
</dbReference>
<dbReference type="PROSITE" id="PS51755">
    <property type="entry name" value="OMPR_PHOB"/>
    <property type="match status" value="1"/>
</dbReference>
<dbReference type="RefSeq" id="WP_344999064.1">
    <property type="nucleotide sequence ID" value="NZ_BAAAXV010000009.1"/>
</dbReference>
<evidence type="ECO:0000313" key="8">
    <source>
        <dbReference type="Proteomes" id="UP001589532"/>
    </source>
</evidence>
<dbReference type="SUPFAM" id="SSF46894">
    <property type="entry name" value="C-terminal effector domain of the bipartite response regulators"/>
    <property type="match status" value="1"/>
</dbReference>
<dbReference type="InterPro" id="IPR011990">
    <property type="entry name" value="TPR-like_helical_dom_sf"/>
</dbReference>
<comment type="caution">
    <text evidence="7">The sequence shown here is derived from an EMBL/GenBank/DDBJ whole genome shotgun (WGS) entry which is preliminary data.</text>
</comment>
<gene>
    <name evidence="7" type="ORF">ACFFSA_53405</name>
</gene>
<dbReference type="InterPro" id="IPR016032">
    <property type="entry name" value="Sig_transdc_resp-reg_C-effctor"/>
</dbReference>
<dbReference type="SUPFAM" id="SSF48452">
    <property type="entry name" value="TPR-like"/>
    <property type="match status" value="1"/>
</dbReference>
<keyword evidence="3 5" id="KW-0238">DNA-binding</keyword>
<evidence type="ECO:0000256" key="1">
    <source>
        <dbReference type="ARBA" id="ARBA00005820"/>
    </source>
</evidence>
<keyword evidence="2" id="KW-0805">Transcription regulation</keyword>
<dbReference type="CDD" id="cd15831">
    <property type="entry name" value="BTAD"/>
    <property type="match status" value="1"/>
</dbReference>
<proteinExistence type="inferred from homology"/>
<sequence>MLPTSRRPQIDLLGPLQVVHGGGVVPIPAPKHRAVLAVLAINSGRPVLADRIIEELWQGSEPKFARKTLQGYVWRLRHVLGEDLLTRGGCYELRGTRHETDAARFERLLADGQLALRTRDPALARRRLDAALALWRGPALADVPSGPMVRAHADRLEEARLLAVEAVLEADVELGRQATVIPALRELTAAHPMRESLHALLMIALYRSGRQAEALSAYAGLRATLIGEQGLEPGRAVRELHGRILAADPALDTAVRHERGTPQPQF</sequence>
<accession>A0ABV5SLL5</accession>
<feature type="domain" description="OmpR/PhoB-type" evidence="6">
    <location>
        <begin position="1"/>
        <end position="95"/>
    </location>
</feature>
<reference evidence="7 8" key="1">
    <citation type="submission" date="2024-09" db="EMBL/GenBank/DDBJ databases">
        <authorList>
            <person name="Sun Q."/>
            <person name="Mori K."/>
        </authorList>
    </citation>
    <scope>NUCLEOTIDE SEQUENCE [LARGE SCALE GENOMIC DNA]</scope>
    <source>
        <strain evidence="7 8">JCM 3143</strain>
    </source>
</reference>
<evidence type="ECO:0000313" key="7">
    <source>
        <dbReference type="EMBL" id="MFB9631914.1"/>
    </source>
</evidence>
<name>A0ABV5SLL5_9ACTN</name>
<evidence type="ECO:0000256" key="5">
    <source>
        <dbReference type="PROSITE-ProRule" id="PRU01091"/>
    </source>
</evidence>
<dbReference type="PANTHER" id="PTHR35807">
    <property type="entry name" value="TRANSCRIPTIONAL REGULATOR REDD-RELATED"/>
    <property type="match status" value="1"/>
</dbReference>
<dbReference type="InterPro" id="IPR051677">
    <property type="entry name" value="AfsR-DnrI-RedD_regulator"/>
</dbReference>
<dbReference type="InterPro" id="IPR036388">
    <property type="entry name" value="WH-like_DNA-bd_sf"/>
</dbReference>
<keyword evidence="4" id="KW-0804">Transcription</keyword>
<evidence type="ECO:0000256" key="3">
    <source>
        <dbReference type="ARBA" id="ARBA00023125"/>
    </source>
</evidence>
<protein>
    <submittedName>
        <fullName evidence="7">AfsR/SARP family transcriptional regulator</fullName>
    </submittedName>
</protein>
<dbReference type="InterPro" id="IPR001867">
    <property type="entry name" value="OmpR/PhoB-type_DNA-bd"/>
</dbReference>
<dbReference type="Pfam" id="PF00486">
    <property type="entry name" value="Trans_reg_C"/>
    <property type="match status" value="1"/>
</dbReference>
<dbReference type="Proteomes" id="UP001589532">
    <property type="component" value="Unassembled WGS sequence"/>
</dbReference>
<dbReference type="Pfam" id="PF03704">
    <property type="entry name" value="BTAD"/>
    <property type="match status" value="1"/>
</dbReference>
<organism evidence="7 8">
    <name type="scientific">Nonomuraea helvata</name>
    <dbReference type="NCBI Taxonomy" id="37484"/>
    <lineage>
        <taxon>Bacteria</taxon>
        <taxon>Bacillati</taxon>
        <taxon>Actinomycetota</taxon>
        <taxon>Actinomycetes</taxon>
        <taxon>Streptosporangiales</taxon>
        <taxon>Streptosporangiaceae</taxon>
        <taxon>Nonomuraea</taxon>
    </lineage>
</organism>